<dbReference type="PROSITE" id="PS51762">
    <property type="entry name" value="GH16_2"/>
    <property type="match status" value="1"/>
</dbReference>
<dbReference type="InterPro" id="IPR013320">
    <property type="entry name" value="ConA-like_dom_sf"/>
</dbReference>
<proteinExistence type="inferred from homology"/>
<name>A0A552UYU8_9FLAO</name>
<dbReference type="OrthoDB" id="9809583at2"/>
<dbReference type="GO" id="GO:0004553">
    <property type="term" value="F:hydrolase activity, hydrolyzing O-glycosyl compounds"/>
    <property type="evidence" value="ECO:0007669"/>
    <property type="project" value="InterPro"/>
</dbReference>
<feature type="domain" description="GH16" evidence="2">
    <location>
        <begin position="307"/>
        <end position="551"/>
    </location>
</feature>
<evidence type="ECO:0000256" key="1">
    <source>
        <dbReference type="ARBA" id="ARBA00006865"/>
    </source>
</evidence>
<keyword evidence="4" id="KW-1185">Reference proteome</keyword>
<reference evidence="3 4" key="1">
    <citation type="submission" date="2019-07" db="EMBL/GenBank/DDBJ databases">
        <title>Flavobacterium sp. nov., isolated from glacier ice.</title>
        <authorList>
            <person name="Liu Q."/>
            <person name="Xin Y.-H."/>
        </authorList>
    </citation>
    <scope>NUCLEOTIDE SEQUENCE [LARGE SCALE GENOMIC DNA]</scope>
    <source>
        <strain evidence="3 4">ZT4R6</strain>
    </source>
</reference>
<evidence type="ECO:0000259" key="2">
    <source>
        <dbReference type="PROSITE" id="PS51762"/>
    </source>
</evidence>
<dbReference type="EMBL" id="VJVZ01000009">
    <property type="protein sequence ID" value="TRW23371.1"/>
    <property type="molecule type" value="Genomic_DNA"/>
</dbReference>
<dbReference type="InterPro" id="IPR050546">
    <property type="entry name" value="Glycosyl_Hydrlase_16"/>
</dbReference>
<evidence type="ECO:0000313" key="4">
    <source>
        <dbReference type="Proteomes" id="UP000320643"/>
    </source>
</evidence>
<dbReference type="SUPFAM" id="SSF49899">
    <property type="entry name" value="Concanavalin A-like lectins/glucanases"/>
    <property type="match status" value="1"/>
</dbReference>
<dbReference type="GO" id="GO:0005975">
    <property type="term" value="P:carbohydrate metabolic process"/>
    <property type="evidence" value="ECO:0007669"/>
    <property type="project" value="InterPro"/>
</dbReference>
<comment type="similarity">
    <text evidence="1">Belongs to the glycosyl hydrolase 16 family.</text>
</comment>
<dbReference type="RefSeq" id="WP_143374085.1">
    <property type="nucleotide sequence ID" value="NZ_VJVZ01000009.1"/>
</dbReference>
<dbReference type="CDD" id="cd08023">
    <property type="entry name" value="GH16_laminarinase_like"/>
    <property type="match status" value="1"/>
</dbReference>
<accession>A0A552UYU8</accession>
<dbReference type="Proteomes" id="UP000320643">
    <property type="component" value="Unassembled WGS sequence"/>
</dbReference>
<keyword evidence="3" id="KW-0378">Hydrolase</keyword>
<comment type="caution">
    <text evidence="3">The sequence shown here is derived from an EMBL/GenBank/DDBJ whole genome shotgun (WGS) entry which is preliminary data.</text>
</comment>
<dbReference type="PANTHER" id="PTHR10963:SF55">
    <property type="entry name" value="GLYCOSIDE HYDROLASE FAMILY 16 PROTEIN"/>
    <property type="match status" value="1"/>
</dbReference>
<dbReference type="AlphaFoldDB" id="A0A552UYU8"/>
<dbReference type="PROSITE" id="PS51257">
    <property type="entry name" value="PROKAR_LIPOPROTEIN"/>
    <property type="match status" value="1"/>
</dbReference>
<evidence type="ECO:0000313" key="3">
    <source>
        <dbReference type="EMBL" id="TRW23371.1"/>
    </source>
</evidence>
<sequence>MKENFKKLGKFLLLLVLASSCQDDDKSFGDINAPTGLVTSYEIVGKDDANPNGNGSGQVVLHAKADGAMTYKFVYPDGSIDANGQGLITKRFSDNGVHSYTVAVLATGKGGATTTGSIYIEDLLSIFNDPVTTQLLTNNSSKVWYWAQSEQGHLGVGPNTPTGNNYWPEWYSAQPNEKAASETSSCLYDNKLTFTLQNDIIKFNLDNGGKTFFNKDFTYLVEAQNEDYCLPYDTTQDHTVLLGPAESFVPEQFTTGIQMKFTNNGFMGYYIGADTYEILEITATRMVVRAVMGGNEGLAWYHTFTTVDPNGTPDPQYNTLFWADEFDIDGPPNPANWTPEFGNNNGWGNQEKQYYKAENAVVQGGSLFITAKKEEVTNVPGGPFHYTSARIKTHNKFDFTYGRVEIKAKLTSGVGTWPALWMLGSNYATTPWPACGEIDMMEYAPWLGTNTMHGTLHYPGNFGGSANSTTTNIDNPTDWHVYTLIWSPNSITWSIDGAPAYKTFINGPQHPYFNWDYFLIFNVAMGGNMGGTIDENFVQSAMEVDYVRVYQ</sequence>
<dbReference type="PANTHER" id="PTHR10963">
    <property type="entry name" value="GLYCOSYL HYDROLASE-RELATED"/>
    <property type="match status" value="1"/>
</dbReference>
<dbReference type="Pfam" id="PF00722">
    <property type="entry name" value="Glyco_hydro_16"/>
    <property type="match status" value="1"/>
</dbReference>
<organism evidence="3 4">
    <name type="scientific">Flavobacterium zepuense</name>
    <dbReference type="NCBI Taxonomy" id="2593302"/>
    <lineage>
        <taxon>Bacteria</taxon>
        <taxon>Pseudomonadati</taxon>
        <taxon>Bacteroidota</taxon>
        <taxon>Flavobacteriia</taxon>
        <taxon>Flavobacteriales</taxon>
        <taxon>Flavobacteriaceae</taxon>
        <taxon>Flavobacterium</taxon>
    </lineage>
</organism>
<dbReference type="Gene3D" id="2.60.120.200">
    <property type="match status" value="1"/>
</dbReference>
<protein>
    <submittedName>
        <fullName evidence="3">Glycoside hydrolase family 16 protein</fullName>
    </submittedName>
</protein>
<gene>
    <name evidence="3" type="ORF">FMM05_14350</name>
</gene>
<dbReference type="InterPro" id="IPR000757">
    <property type="entry name" value="Beta-glucanase-like"/>
</dbReference>